<evidence type="ECO:0000256" key="1">
    <source>
        <dbReference type="ARBA" id="ARBA00002672"/>
    </source>
</evidence>
<evidence type="ECO:0000313" key="11">
    <source>
        <dbReference type="EMBL" id="CEN54112.1"/>
    </source>
</evidence>
<evidence type="ECO:0000256" key="4">
    <source>
        <dbReference type="ARBA" id="ARBA00017522"/>
    </source>
</evidence>
<name>A0A0B7IVJ6_9FLAO</name>
<sequence>MTMNLIFDWFFSQYKGIDTHLIVLEIIGVIFGFLSVWFAKRGNIWVYPTGIISTLIFTYLLAVFTLWGDMLINFYYTIMSIYGWILWTKSSKDHIHVDVSKTTRYDVLVCSLLALFSFVLVTMVYYLKPYIQNGFSTKNIVMGFQYFSWVECVDIFTTAIFLVGMWLMAKRKLENWIFWIIGDVISVPVYAYKGLFFTSFQYLLFTVIAIFGYIEWKKNLNKQQRTSVELHS</sequence>
<comment type="function">
    <text evidence="1">Required for nicotinamide riboside transport across the inner membrane.</text>
</comment>
<keyword evidence="9 10" id="KW-0472">Membrane</keyword>
<dbReference type="Pfam" id="PF04973">
    <property type="entry name" value="NMN_transporter"/>
    <property type="match status" value="1"/>
</dbReference>
<evidence type="ECO:0000256" key="8">
    <source>
        <dbReference type="ARBA" id="ARBA00022989"/>
    </source>
</evidence>
<evidence type="ECO:0000313" key="12">
    <source>
        <dbReference type="Proteomes" id="UP000038200"/>
    </source>
</evidence>
<dbReference type="GO" id="GO:0005886">
    <property type="term" value="C:plasma membrane"/>
    <property type="evidence" value="ECO:0007669"/>
    <property type="project" value="UniProtKB-SubCell"/>
</dbReference>
<keyword evidence="8 10" id="KW-1133">Transmembrane helix</keyword>
<feature type="transmembrane region" description="Helical" evidence="10">
    <location>
        <begin position="45"/>
        <end position="64"/>
    </location>
</feature>
<evidence type="ECO:0000256" key="7">
    <source>
        <dbReference type="ARBA" id="ARBA00022692"/>
    </source>
</evidence>
<feature type="transmembrane region" description="Helical" evidence="10">
    <location>
        <begin position="20"/>
        <end position="38"/>
    </location>
</feature>
<dbReference type="Proteomes" id="UP000038200">
    <property type="component" value="Unassembled WGS sequence"/>
</dbReference>
<evidence type="ECO:0000256" key="2">
    <source>
        <dbReference type="ARBA" id="ARBA00004651"/>
    </source>
</evidence>
<feature type="transmembrane region" description="Helical" evidence="10">
    <location>
        <begin position="107"/>
        <end position="126"/>
    </location>
</feature>
<protein>
    <recommendedName>
        <fullName evidence="4">Nicotinamide riboside transporter PnuC</fullName>
    </recommendedName>
</protein>
<organism evidence="11 12">
    <name type="scientific">Capnocytophaga canis</name>
    <dbReference type="NCBI Taxonomy" id="1848903"/>
    <lineage>
        <taxon>Bacteria</taxon>
        <taxon>Pseudomonadati</taxon>
        <taxon>Bacteroidota</taxon>
        <taxon>Flavobacteriia</taxon>
        <taxon>Flavobacteriales</taxon>
        <taxon>Flavobacteriaceae</taxon>
        <taxon>Capnocytophaga</taxon>
    </lineage>
</organism>
<dbReference type="PANTHER" id="PTHR36122:SF2">
    <property type="entry name" value="NICOTINAMIDE RIBOSIDE TRANSPORTER PNUC"/>
    <property type="match status" value="1"/>
</dbReference>
<keyword evidence="5" id="KW-0813">Transport</keyword>
<keyword evidence="6" id="KW-1003">Cell membrane</keyword>
<gene>
    <name evidence="11" type="primary">pnuC</name>
    <name evidence="11" type="ORF">CCAND93_720005</name>
</gene>
<comment type="similarity">
    <text evidence="3">Belongs to the nicotinamide ribonucleoside (NR) uptake permease (TC 4.B.1) family.</text>
</comment>
<dbReference type="GO" id="GO:0034257">
    <property type="term" value="F:nicotinamide riboside transmembrane transporter activity"/>
    <property type="evidence" value="ECO:0007669"/>
    <property type="project" value="InterPro"/>
</dbReference>
<dbReference type="EMBL" id="CDOL01000264">
    <property type="protein sequence ID" value="CEN54112.1"/>
    <property type="molecule type" value="Genomic_DNA"/>
</dbReference>
<evidence type="ECO:0000256" key="9">
    <source>
        <dbReference type="ARBA" id="ARBA00023136"/>
    </source>
</evidence>
<dbReference type="InterPro" id="IPR006419">
    <property type="entry name" value="NMN_transpt_PnuC"/>
</dbReference>
<proteinExistence type="inferred from homology"/>
<evidence type="ECO:0000256" key="10">
    <source>
        <dbReference type="SAM" id="Phobius"/>
    </source>
</evidence>
<evidence type="ECO:0000256" key="5">
    <source>
        <dbReference type="ARBA" id="ARBA00022448"/>
    </source>
</evidence>
<comment type="subcellular location">
    <subcellularLocation>
        <location evidence="2">Cell membrane</location>
        <topology evidence="2">Multi-pass membrane protein</topology>
    </subcellularLocation>
</comment>
<keyword evidence="7 10" id="KW-0812">Transmembrane</keyword>
<evidence type="ECO:0000256" key="6">
    <source>
        <dbReference type="ARBA" id="ARBA00022475"/>
    </source>
</evidence>
<feature type="transmembrane region" description="Helical" evidence="10">
    <location>
        <begin position="146"/>
        <end position="169"/>
    </location>
</feature>
<dbReference type="PANTHER" id="PTHR36122">
    <property type="entry name" value="NICOTINAMIDE RIBOSIDE TRANSPORTER PNUC"/>
    <property type="match status" value="1"/>
</dbReference>
<accession>A0A0B7IVJ6</accession>
<feature type="transmembrane region" description="Helical" evidence="10">
    <location>
        <begin position="70"/>
        <end position="87"/>
    </location>
</feature>
<reference evidence="11 12" key="1">
    <citation type="submission" date="2015-01" db="EMBL/GenBank/DDBJ databases">
        <authorList>
            <person name="Xiang T."/>
            <person name="Song Y."/>
            <person name="Huang L."/>
            <person name="Wang B."/>
            <person name="Wu P."/>
        </authorList>
    </citation>
    <scope>NUCLEOTIDE SEQUENCE [LARGE SCALE GENOMIC DNA]</scope>
    <source>
        <strain evidence="11 12">CcD93</strain>
    </source>
</reference>
<evidence type="ECO:0000256" key="3">
    <source>
        <dbReference type="ARBA" id="ARBA00006669"/>
    </source>
</evidence>
<feature type="transmembrane region" description="Helical" evidence="10">
    <location>
        <begin position="176"/>
        <end position="193"/>
    </location>
</feature>
<dbReference type="AlphaFoldDB" id="A0A0B7IVJ6"/>
<dbReference type="NCBIfam" id="TIGR01528">
    <property type="entry name" value="NMN_trans_PnuC"/>
    <property type="match status" value="1"/>
</dbReference>
<dbReference type="STRING" id="1848903.CCAND38_80013"/>
<feature type="transmembrane region" description="Helical" evidence="10">
    <location>
        <begin position="199"/>
        <end position="216"/>
    </location>
</feature>